<dbReference type="Pfam" id="PF04978">
    <property type="entry name" value="MST"/>
    <property type="match status" value="1"/>
</dbReference>
<dbReference type="Proteomes" id="UP001303324">
    <property type="component" value="Chromosome"/>
</dbReference>
<reference evidence="1 2" key="1">
    <citation type="submission" date="2023-09" db="EMBL/GenBank/DDBJ databases">
        <title>Microbial mechanism of fulvic acid promoting antimony reduction mineralization in rice fields.</title>
        <authorList>
            <person name="Chen G."/>
            <person name="Lan J."/>
        </authorList>
    </citation>
    <scope>NUCLEOTIDE SEQUENCE [LARGE SCALE GENOMIC DNA]</scope>
    <source>
        <strain evidence="1 2">PS1</strain>
    </source>
</reference>
<dbReference type="Gene3D" id="1.20.120.450">
    <property type="entry name" value="dinb family like domain"/>
    <property type="match status" value="1"/>
</dbReference>
<proteinExistence type="predicted"/>
<dbReference type="EMBL" id="CP134494">
    <property type="protein sequence ID" value="WNF24192.1"/>
    <property type="molecule type" value="Genomic_DNA"/>
</dbReference>
<keyword evidence="2" id="KW-1185">Reference proteome</keyword>
<dbReference type="RefSeq" id="WP_311074862.1">
    <property type="nucleotide sequence ID" value="NZ_CP134494.1"/>
</dbReference>
<dbReference type="InterPro" id="IPR007061">
    <property type="entry name" value="MST-like"/>
</dbReference>
<evidence type="ECO:0000313" key="1">
    <source>
        <dbReference type="EMBL" id="WNF24192.1"/>
    </source>
</evidence>
<gene>
    <name evidence="1" type="ORF">RH061_06845</name>
</gene>
<organism evidence="1 2">
    <name type="scientific">Mesobacillus jeotgali</name>
    <dbReference type="NCBI Taxonomy" id="129985"/>
    <lineage>
        <taxon>Bacteria</taxon>
        <taxon>Bacillati</taxon>
        <taxon>Bacillota</taxon>
        <taxon>Bacilli</taxon>
        <taxon>Bacillales</taxon>
        <taxon>Bacillaceae</taxon>
        <taxon>Mesobacillus</taxon>
    </lineage>
</organism>
<name>A0ABY9VJQ9_9BACI</name>
<dbReference type="SUPFAM" id="SSF109854">
    <property type="entry name" value="DinB/YfiT-like putative metalloenzymes"/>
    <property type="match status" value="1"/>
</dbReference>
<dbReference type="InterPro" id="IPR034660">
    <property type="entry name" value="DinB/YfiT-like"/>
</dbReference>
<accession>A0ABY9VJQ9</accession>
<evidence type="ECO:0000313" key="2">
    <source>
        <dbReference type="Proteomes" id="UP001303324"/>
    </source>
</evidence>
<sequence>MVLDRSQLFLIDEKEGFGPTFSHLVSMMNYVRSTTLEAVEGLTIEELDFLIHDGANSIGMLLAHMAAVERIYQIVTFEKRDPTAEEEEALAAGLDLGEKGKAAFNGFPLEHYLADLEAEREDTYRKFGILSDDWLFEQTDWWWGEPGNNYFKWFHVFEDEINHRGQIRMIKKIHSLQKEHLAK</sequence>
<protein>
    <submittedName>
        <fullName evidence="1">DinB family protein</fullName>
    </submittedName>
</protein>